<comment type="similarity">
    <text evidence="1">Belongs to the AHA1 family.</text>
</comment>
<dbReference type="InterPro" id="IPR013538">
    <property type="entry name" value="ASHA1/2-like_C"/>
</dbReference>
<dbReference type="Pfam" id="PF08327">
    <property type="entry name" value="AHSA1"/>
    <property type="match status" value="1"/>
</dbReference>
<reference evidence="3" key="2">
    <citation type="journal article" date="2021" name="Microbiome">
        <title>Successional dynamics and alternative stable states in a saline activated sludge microbial community over 9 years.</title>
        <authorList>
            <person name="Wang Y."/>
            <person name="Ye J."/>
            <person name="Ju F."/>
            <person name="Liu L."/>
            <person name="Boyd J.A."/>
            <person name="Deng Y."/>
            <person name="Parks D.H."/>
            <person name="Jiang X."/>
            <person name="Yin X."/>
            <person name="Woodcroft B.J."/>
            <person name="Tyson G.W."/>
            <person name="Hugenholtz P."/>
            <person name="Polz M.F."/>
            <person name="Zhang T."/>
        </authorList>
    </citation>
    <scope>NUCLEOTIDE SEQUENCE</scope>
    <source>
        <strain evidence="3">HKST-UBA01</strain>
    </source>
</reference>
<dbReference type="InterPro" id="IPR023393">
    <property type="entry name" value="START-like_dom_sf"/>
</dbReference>
<evidence type="ECO:0000256" key="1">
    <source>
        <dbReference type="ARBA" id="ARBA00006817"/>
    </source>
</evidence>
<dbReference type="Gene3D" id="3.30.530.20">
    <property type="match status" value="1"/>
</dbReference>
<protein>
    <submittedName>
        <fullName evidence="3">SRPBCC domain-containing protein</fullName>
    </submittedName>
</protein>
<comment type="caution">
    <text evidence="3">The sequence shown here is derived from an EMBL/GenBank/DDBJ whole genome shotgun (WGS) entry which is preliminary data.</text>
</comment>
<organism evidence="3 4">
    <name type="scientific">Eiseniibacteriota bacterium</name>
    <dbReference type="NCBI Taxonomy" id="2212470"/>
    <lineage>
        <taxon>Bacteria</taxon>
        <taxon>Candidatus Eiseniibacteriota</taxon>
    </lineage>
</organism>
<sequence length="148" mass="17403">MAPPNQKAHELEVRRTYRATPEAIYQAWTSPEILTRWFAPSTEYRVIVHELEVRPGGRYRIEMVHSGGNRHTSHGVYRDLEPGRRIVFSWRWETRDTMPDTVVEIELFPHGDTTELVLRHRLFEEEADRDNHDKGWQGCLEQLAAVLV</sequence>
<dbReference type="AlphaFoldDB" id="A0A956LXQ5"/>
<reference evidence="3" key="1">
    <citation type="submission" date="2020-04" db="EMBL/GenBank/DDBJ databases">
        <authorList>
            <person name="Zhang T."/>
        </authorList>
    </citation>
    <scope>NUCLEOTIDE SEQUENCE</scope>
    <source>
        <strain evidence="3">HKST-UBA01</strain>
    </source>
</reference>
<evidence type="ECO:0000313" key="4">
    <source>
        <dbReference type="Proteomes" id="UP000697710"/>
    </source>
</evidence>
<dbReference type="CDD" id="cd07814">
    <property type="entry name" value="SRPBCC_CalC_Aha1-like"/>
    <property type="match status" value="1"/>
</dbReference>
<accession>A0A956LXQ5</accession>
<evidence type="ECO:0000313" key="3">
    <source>
        <dbReference type="EMBL" id="MCA9727293.1"/>
    </source>
</evidence>
<proteinExistence type="inferred from homology"/>
<name>A0A956LXQ5_UNCEI</name>
<dbReference type="Proteomes" id="UP000697710">
    <property type="component" value="Unassembled WGS sequence"/>
</dbReference>
<dbReference type="SUPFAM" id="SSF55961">
    <property type="entry name" value="Bet v1-like"/>
    <property type="match status" value="1"/>
</dbReference>
<gene>
    <name evidence="3" type="ORF">KC729_06385</name>
</gene>
<evidence type="ECO:0000259" key="2">
    <source>
        <dbReference type="Pfam" id="PF08327"/>
    </source>
</evidence>
<dbReference type="EMBL" id="JAGQHR010000140">
    <property type="protein sequence ID" value="MCA9727293.1"/>
    <property type="molecule type" value="Genomic_DNA"/>
</dbReference>
<feature type="domain" description="Activator of Hsp90 ATPase homologue 1/2-like C-terminal" evidence="2">
    <location>
        <begin position="19"/>
        <end position="147"/>
    </location>
</feature>